<reference evidence="1" key="1">
    <citation type="submission" date="2024-03" db="EMBL/GenBank/DDBJ databases">
        <title>Novel Streptomyces species of biotechnological and ecological value are a feature of Machair soil.</title>
        <authorList>
            <person name="Prole J.R."/>
            <person name="Goodfellow M."/>
            <person name="Allenby N."/>
            <person name="Ward A.C."/>
        </authorList>
    </citation>
    <scope>NUCLEOTIDE SEQUENCE</scope>
    <source>
        <strain evidence="1">MS2.AVA.5</strain>
    </source>
</reference>
<evidence type="ECO:0000313" key="1">
    <source>
        <dbReference type="EMBL" id="MEJ8632403.1"/>
    </source>
</evidence>
<keyword evidence="2" id="KW-1185">Reference proteome</keyword>
<evidence type="ECO:0000313" key="2">
    <source>
        <dbReference type="Proteomes" id="UP001377168"/>
    </source>
</evidence>
<proteinExistence type="predicted"/>
<dbReference type="Proteomes" id="UP001377168">
    <property type="component" value="Unassembled WGS sequence"/>
</dbReference>
<name>A0ACC6PLQ2_9ACTN</name>
<protein>
    <submittedName>
        <fullName evidence="1">Molybdate ABC transporter substrate-binding protein</fullName>
    </submittedName>
</protein>
<sequence>MPFTPIRRHGTSAVLAAALLIPLSACGTNDTKNEAAGGAKPEPAALATPATDLLVLAASSLTDVFNTAATAYEKKHPDTKIKFYFAGSQELAAQVNQGAPVDTLVTADTRTMNSLRGDTNTPTIIATNRLVIATAEGNPAKIKNLKDLADPNLKVALAAPEVPIGRYSREILDAQDIEVKPASLETSARAVLRRVKLGKADAGLLYKTDAETVRGKVDAIEIPDAQNTIARYPAATIRDAENPSEAAAFVKWLSSPEAQKILQDAGFQKP</sequence>
<organism evidence="1 2">
    <name type="scientific">Streptomyces achmelvichensis</name>
    <dbReference type="NCBI Taxonomy" id="3134111"/>
    <lineage>
        <taxon>Bacteria</taxon>
        <taxon>Bacillati</taxon>
        <taxon>Actinomycetota</taxon>
        <taxon>Actinomycetes</taxon>
        <taxon>Kitasatosporales</taxon>
        <taxon>Streptomycetaceae</taxon>
        <taxon>Streptomyces</taxon>
    </lineage>
</organism>
<accession>A0ACC6PLQ2</accession>
<dbReference type="EMBL" id="JBBKAJ010000018">
    <property type="protein sequence ID" value="MEJ8632403.1"/>
    <property type="molecule type" value="Genomic_DNA"/>
</dbReference>
<comment type="caution">
    <text evidence="1">The sequence shown here is derived from an EMBL/GenBank/DDBJ whole genome shotgun (WGS) entry which is preliminary data.</text>
</comment>
<gene>
    <name evidence="1" type="primary">modA</name>
    <name evidence="1" type="ORF">WKI67_02985</name>
</gene>